<keyword evidence="4 5" id="KW-0472">Membrane</keyword>
<dbReference type="GO" id="GO:0005886">
    <property type="term" value="C:plasma membrane"/>
    <property type="evidence" value="ECO:0007669"/>
    <property type="project" value="InterPro"/>
</dbReference>
<evidence type="ECO:0000256" key="4">
    <source>
        <dbReference type="ARBA" id="ARBA00023136"/>
    </source>
</evidence>
<evidence type="ECO:0000313" key="6">
    <source>
        <dbReference type="EMBL" id="TJZ84536.1"/>
    </source>
</evidence>
<feature type="transmembrane region" description="Helical" evidence="5">
    <location>
        <begin position="59"/>
        <end position="83"/>
    </location>
</feature>
<gene>
    <name evidence="6" type="ORF">FA740_08695</name>
</gene>
<keyword evidence="7" id="KW-1185">Reference proteome</keyword>
<keyword evidence="2 5" id="KW-0812">Transmembrane</keyword>
<name>A0A4U0QRR7_9RHOB</name>
<evidence type="ECO:0000256" key="1">
    <source>
        <dbReference type="ARBA" id="ARBA00022475"/>
    </source>
</evidence>
<keyword evidence="1" id="KW-1003">Cell membrane</keyword>
<dbReference type="RefSeq" id="WP_136856384.1">
    <property type="nucleotide sequence ID" value="NZ_SUNH01000011.1"/>
</dbReference>
<protein>
    <submittedName>
        <fullName evidence="6">DUF2585 family protein</fullName>
    </submittedName>
</protein>
<proteinExistence type="predicted"/>
<comment type="caution">
    <text evidence="6">The sequence shown here is derived from an EMBL/GenBank/DDBJ whole genome shotgun (WGS) entry which is preliminary data.</text>
</comment>
<sequence>MAFQDQTAPRYPALQSDIAKALAVVVASIAVTLAYFAVLDRPWGCDCGRLWAMPGEPALNSRVMLDPYSALHLIFGAVLALILRRVRPGWSGWTILAVVVAGSTVWEVVENLPSSIRLFGYEAGDPLSYEGDSRLNALADTASAALGAVLARGLSGRVVLAVAAVTELGLSLWINDGFAIATLRAMGQFV</sequence>
<evidence type="ECO:0000313" key="7">
    <source>
        <dbReference type="Proteomes" id="UP000306223"/>
    </source>
</evidence>
<reference evidence="6 7" key="1">
    <citation type="submission" date="2019-04" db="EMBL/GenBank/DDBJ databases">
        <authorList>
            <person name="Li J."/>
        </authorList>
    </citation>
    <scope>NUCLEOTIDE SEQUENCE [LARGE SCALE GENOMIC DNA]</scope>
    <source>
        <strain evidence="6 7">CCTCC AB2016182</strain>
    </source>
</reference>
<feature type="transmembrane region" description="Helical" evidence="5">
    <location>
        <begin position="90"/>
        <end position="109"/>
    </location>
</feature>
<keyword evidence="3 5" id="KW-1133">Transmembrane helix</keyword>
<accession>A0A4U0QRR7</accession>
<evidence type="ECO:0000256" key="5">
    <source>
        <dbReference type="SAM" id="Phobius"/>
    </source>
</evidence>
<dbReference type="OrthoDB" id="9811954at2"/>
<dbReference type="InterPro" id="IPR019691">
    <property type="entry name" value="DUF2585"/>
</dbReference>
<dbReference type="Proteomes" id="UP000306223">
    <property type="component" value="Unassembled WGS sequence"/>
</dbReference>
<dbReference type="AlphaFoldDB" id="A0A4U0QRR7"/>
<feature type="transmembrane region" description="Helical" evidence="5">
    <location>
        <begin position="21"/>
        <end position="39"/>
    </location>
</feature>
<organism evidence="6 7">
    <name type="scientific">Paracoccus hibiscisoli</name>
    <dbReference type="NCBI Taxonomy" id="2023261"/>
    <lineage>
        <taxon>Bacteria</taxon>
        <taxon>Pseudomonadati</taxon>
        <taxon>Pseudomonadota</taxon>
        <taxon>Alphaproteobacteria</taxon>
        <taxon>Rhodobacterales</taxon>
        <taxon>Paracoccaceae</taxon>
        <taxon>Paracoccus</taxon>
    </lineage>
</organism>
<dbReference type="EMBL" id="SUNH01000011">
    <property type="protein sequence ID" value="TJZ84536.1"/>
    <property type="molecule type" value="Genomic_DNA"/>
</dbReference>
<evidence type="ECO:0000256" key="2">
    <source>
        <dbReference type="ARBA" id="ARBA00022692"/>
    </source>
</evidence>
<evidence type="ECO:0000256" key="3">
    <source>
        <dbReference type="ARBA" id="ARBA00022989"/>
    </source>
</evidence>
<dbReference type="Pfam" id="PF10755">
    <property type="entry name" value="DUF2585"/>
    <property type="match status" value="1"/>
</dbReference>